<dbReference type="Gene3D" id="3.30.559.10">
    <property type="entry name" value="Chloramphenicol acetyltransferase-like domain"/>
    <property type="match status" value="1"/>
</dbReference>
<dbReference type="InterPro" id="IPR036625">
    <property type="entry name" value="E3-bd_dom_sf"/>
</dbReference>
<dbReference type="Gene3D" id="2.40.50.100">
    <property type="match status" value="1"/>
</dbReference>
<evidence type="ECO:0000256" key="2">
    <source>
        <dbReference type="ARBA" id="ARBA00022823"/>
    </source>
</evidence>
<feature type="region of interest" description="Disordered" evidence="5">
    <location>
        <begin position="174"/>
        <end position="204"/>
    </location>
</feature>
<comment type="caution">
    <text evidence="7">The sequence shown here is derived from an EMBL/GenBank/DDBJ whole genome shotgun (WGS) entry which is preliminary data.</text>
</comment>
<dbReference type="PANTHER" id="PTHR23151">
    <property type="entry name" value="DIHYDROLIPOAMIDE ACETYL/SUCCINYL-TRANSFERASE-RELATED"/>
    <property type="match status" value="1"/>
</dbReference>
<dbReference type="GO" id="GO:0006086">
    <property type="term" value="P:pyruvate decarboxylation to acetyl-CoA"/>
    <property type="evidence" value="ECO:0007669"/>
    <property type="project" value="InterPro"/>
</dbReference>
<dbReference type="PANTHER" id="PTHR23151:SF90">
    <property type="entry name" value="DIHYDROLIPOYLLYSINE-RESIDUE ACETYLTRANSFERASE COMPONENT OF PYRUVATE DEHYDROGENASE COMPLEX, MITOCHONDRIAL-RELATED"/>
    <property type="match status" value="1"/>
</dbReference>
<protein>
    <recommendedName>
        <fullName evidence="4">Dihydrolipoamide acetyltransferase component of pyruvate dehydrogenase complex</fullName>
        <ecNumber evidence="4">2.3.1.-</ecNumber>
    </recommendedName>
</protein>
<dbReference type="Pfam" id="PF00364">
    <property type="entry name" value="Biotin_lipoyl"/>
    <property type="match status" value="1"/>
</dbReference>
<dbReference type="InterPro" id="IPR001078">
    <property type="entry name" value="2-oxoacid_DH_actylTfrase"/>
</dbReference>
<dbReference type="SUPFAM" id="SSF47005">
    <property type="entry name" value="Peripheral subunit-binding domain of 2-oxo acid dehydrogenase complex"/>
    <property type="match status" value="1"/>
</dbReference>
<sequence length="490" mass="50844">MRLTLSAPELWPLFLLLRTCRRSSMPLKLNAAFGTTSVGSTTNVNVSMPLTGSNATPAAAGRLGARRSVLLVRRCMSSLPNHAVVGLPALSPTMEIGTISEWVVKEGDAFAPGDILCKVETDKATVDFESQEDGYIAKILVPEGTSDIKVGSPIMVTVDDKDAVGAFADYQASDGGGGGGGAAAEPAKEEPAPKAAPAAGHDLSAIKGTGPNGRIIAADVREFTPSETAAAAAEAPAGAKPKAPSPAPLPSVKPSGDGAYTDFEISEGAKEAAAKMTISKQTVPHYYLTVDLNLEELLAIRAKLNKDLPDDAQLSLNDMLLKAAALACAAVPDVNASWMESFVRQYHSVDINVFVNTDGGLVTPIVRDVGRRGLKAVSDEVRTLAHAAKESSLDASQVATGTLSVVNLGAFGVKSAAPIVTPPQACILALGTAEERVVPNDDPASEQIYKVATCLSATLSCDHRVVDGAVGAQWLAAFKKLVENPLTMLL</sequence>
<dbReference type="GO" id="GO:0004742">
    <property type="term" value="F:dihydrolipoyllysine-residue acetyltransferase activity"/>
    <property type="evidence" value="ECO:0007669"/>
    <property type="project" value="TreeGrafter"/>
</dbReference>
<evidence type="ECO:0000256" key="4">
    <source>
        <dbReference type="RuleBase" id="RU003423"/>
    </source>
</evidence>
<dbReference type="Proteomes" id="UP000664859">
    <property type="component" value="Unassembled WGS sequence"/>
</dbReference>
<dbReference type="OrthoDB" id="537444at2759"/>
<evidence type="ECO:0000256" key="3">
    <source>
        <dbReference type="ARBA" id="ARBA00022946"/>
    </source>
</evidence>
<comment type="cofactor">
    <cofactor evidence="4">
        <name>(R)-lipoate</name>
        <dbReference type="ChEBI" id="CHEBI:83088"/>
    </cofactor>
</comment>
<dbReference type="EC" id="2.3.1.-" evidence="4"/>
<dbReference type="CDD" id="cd06849">
    <property type="entry name" value="lipoyl_domain"/>
    <property type="match status" value="1"/>
</dbReference>
<comment type="similarity">
    <text evidence="1 4">Belongs to the 2-oxoacid dehydrogenase family.</text>
</comment>
<gene>
    <name evidence="7" type="ORF">JKP88DRAFT_259792</name>
</gene>
<dbReference type="Pfam" id="PF00198">
    <property type="entry name" value="2-oxoacid_dh"/>
    <property type="match status" value="1"/>
</dbReference>
<dbReference type="FunFam" id="2.40.50.100:FF:000010">
    <property type="entry name" value="Acetyltransferase component of pyruvate dehydrogenase complex"/>
    <property type="match status" value="1"/>
</dbReference>
<evidence type="ECO:0000313" key="7">
    <source>
        <dbReference type="EMBL" id="KAG5190439.1"/>
    </source>
</evidence>
<evidence type="ECO:0000313" key="8">
    <source>
        <dbReference type="Proteomes" id="UP000664859"/>
    </source>
</evidence>
<keyword evidence="2 4" id="KW-0450">Lipoyl</keyword>
<evidence type="ECO:0000259" key="6">
    <source>
        <dbReference type="PROSITE" id="PS50968"/>
    </source>
</evidence>
<dbReference type="SUPFAM" id="SSF51230">
    <property type="entry name" value="Single hybrid motif"/>
    <property type="match status" value="1"/>
</dbReference>
<keyword evidence="4" id="KW-0012">Acyltransferase</keyword>
<keyword evidence="3" id="KW-0809">Transit peptide</keyword>
<keyword evidence="4 7" id="KW-0808">Transferase</keyword>
<dbReference type="InterPro" id="IPR003016">
    <property type="entry name" value="2-oxoA_DH_lipoyl-BS"/>
</dbReference>
<dbReference type="PROSITE" id="PS50968">
    <property type="entry name" value="BIOTINYL_LIPOYL"/>
    <property type="match status" value="1"/>
</dbReference>
<feature type="domain" description="Lipoyl-binding" evidence="6">
    <location>
        <begin position="82"/>
        <end position="158"/>
    </location>
</feature>
<dbReference type="PROSITE" id="PS00189">
    <property type="entry name" value="LIPOYL"/>
    <property type="match status" value="1"/>
</dbReference>
<dbReference type="InterPro" id="IPR045257">
    <property type="entry name" value="E2/Pdx1"/>
</dbReference>
<organism evidence="7 8">
    <name type="scientific">Tribonema minus</name>
    <dbReference type="NCBI Taxonomy" id="303371"/>
    <lineage>
        <taxon>Eukaryota</taxon>
        <taxon>Sar</taxon>
        <taxon>Stramenopiles</taxon>
        <taxon>Ochrophyta</taxon>
        <taxon>PX clade</taxon>
        <taxon>Xanthophyceae</taxon>
        <taxon>Tribonematales</taxon>
        <taxon>Tribonemataceae</taxon>
        <taxon>Tribonema</taxon>
    </lineage>
</organism>
<dbReference type="EMBL" id="JAFCMP010000034">
    <property type="protein sequence ID" value="KAG5190439.1"/>
    <property type="molecule type" value="Genomic_DNA"/>
</dbReference>
<dbReference type="InterPro" id="IPR023213">
    <property type="entry name" value="CAT-like_dom_sf"/>
</dbReference>
<dbReference type="InterPro" id="IPR011053">
    <property type="entry name" value="Single_hybrid_motif"/>
</dbReference>
<dbReference type="AlphaFoldDB" id="A0A835ZDQ9"/>
<evidence type="ECO:0000256" key="5">
    <source>
        <dbReference type="SAM" id="MobiDB-lite"/>
    </source>
</evidence>
<dbReference type="Pfam" id="PF02817">
    <property type="entry name" value="E3_binding"/>
    <property type="match status" value="1"/>
</dbReference>
<feature type="compositionally biased region" description="Low complexity" evidence="5">
    <location>
        <begin position="229"/>
        <end position="242"/>
    </location>
</feature>
<name>A0A835ZDQ9_9STRA</name>
<evidence type="ECO:0000256" key="1">
    <source>
        <dbReference type="ARBA" id="ARBA00007317"/>
    </source>
</evidence>
<keyword evidence="8" id="KW-1185">Reference proteome</keyword>
<feature type="region of interest" description="Disordered" evidence="5">
    <location>
        <begin position="227"/>
        <end position="255"/>
    </location>
</feature>
<dbReference type="SUPFAM" id="SSF52777">
    <property type="entry name" value="CoA-dependent acyltransferases"/>
    <property type="match status" value="1"/>
</dbReference>
<proteinExistence type="inferred from homology"/>
<reference evidence="7" key="1">
    <citation type="submission" date="2021-02" db="EMBL/GenBank/DDBJ databases">
        <title>First Annotated Genome of the Yellow-green Alga Tribonema minus.</title>
        <authorList>
            <person name="Mahan K.M."/>
        </authorList>
    </citation>
    <scope>NUCLEOTIDE SEQUENCE</scope>
    <source>
        <strain evidence="7">UTEX B ZZ1240</strain>
    </source>
</reference>
<accession>A0A835ZDQ9</accession>
<dbReference type="Gene3D" id="4.10.320.10">
    <property type="entry name" value="E3-binding domain"/>
    <property type="match status" value="1"/>
</dbReference>
<dbReference type="InterPro" id="IPR004167">
    <property type="entry name" value="PSBD"/>
</dbReference>
<dbReference type="InterPro" id="IPR000089">
    <property type="entry name" value="Biotin_lipoyl"/>
</dbReference>
<dbReference type="GO" id="GO:0045254">
    <property type="term" value="C:pyruvate dehydrogenase complex"/>
    <property type="evidence" value="ECO:0007669"/>
    <property type="project" value="InterPro"/>
</dbReference>